<proteinExistence type="predicted"/>
<organism evidence="1 2">
    <name type="scientific">Plasmopara halstedii</name>
    <name type="common">Downy mildew of sunflower</name>
    <dbReference type="NCBI Taxonomy" id="4781"/>
    <lineage>
        <taxon>Eukaryota</taxon>
        <taxon>Sar</taxon>
        <taxon>Stramenopiles</taxon>
        <taxon>Oomycota</taxon>
        <taxon>Peronosporomycetes</taxon>
        <taxon>Peronosporales</taxon>
        <taxon>Peronosporaceae</taxon>
        <taxon>Plasmopara</taxon>
    </lineage>
</organism>
<dbReference type="GeneID" id="36405059"/>
<protein>
    <submittedName>
        <fullName evidence="1">Uncharacterized protein</fullName>
    </submittedName>
</protein>
<name>A0A0P1AH06_PLAHL</name>
<dbReference type="OrthoDB" id="76298at2759"/>
<evidence type="ECO:0000313" key="1">
    <source>
        <dbReference type="EMBL" id="CEG39768.1"/>
    </source>
</evidence>
<reference evidence="2" key="1">
    <citation type="submission" date="2014-09" db="EMBL/GenBank/DDBJ databases">
        <authorList>
            <person name="Sharma Rahul"/>
            <person name="Thines Marco"/>
        </authorList>
    </citation>
    <scope>NUCLEOTIDE SEQUENCE [LARGE SCALE GENOMIC DNA]</scope>
</reference>
<dbReference type="RefSeq" id="XP_024576137.1">
    <property type="nucleotide sequence ID" value="XM_024725351.1"/>
</dbReference>
<dbReference type="AlphaFoldDB" id="A0A0P1AH06"/>
<dbReference type="Proteomes" id="UP000054928">
    <property type="component" value="Unassembled WGS sequence"/>
</dbReference>
<dbReference type="EMBL" id="CCYD01000442">
    <property type="protein sequence ID" value="CEG39768.1"/>
    <property type="molecule type" value="Genomic_DNA"/>
</dbReference>
<sequence>MAADGCQCTALEDNRILRQQRWRELCAKFYYDKDETAKRVLDFFEASKVDEISISAVEETGADEQFNEAVQTLGLHKCMVSGHEKNFTKIIEMLEVVKTEVRAGYHEHVSKTRYAEFEIQAKKSQGTNYELTTDKNNRHRVSKVIVTSIAKDIFEKFGVATDTNAASFEILKTDKPIHARNSQQIDKV</sequence>
<accession>A0A0P1AH06</accession>
<keyword evidence="2" id="KW-1185">Reference proteome</keyword>
<evidence type="ECO:0000313" key="2">
    <source>
        <dbReference type="Proteomes" id="UP000054928"/>
    </source>
</evidence>